<protein>
    <submittedName>
        <fullName evidence="1">Uncharacterized protein</fullName>
    </submittedName>
</protein>
<name>A0A212KFZ9_9FIRM</name>
<dbReference type="EMBL" id="FLUN01000001">
    <property type="protein sequence ID" value="SBW10465.1"/>
    <property type="molecule type" value="Genomic_DNA"/>
</dbReference>
<sequence length="64" mass="7236">MNKFMKANMKIEKAVVSGYKAIEAGVVGVYQKIEDGAVNGYKKIEHKFVKAFLTPDDGEERREE</sequence>
<evidence type="ECO:0000313" key="1">
    <source>
        <dbReference type="EMBL" id="SBW10465.1"/>
    </source>
</evidence>
<organism evidence="1">
    <name type="scientific">uncultured Eubacteriales bacterium</name>
    <dbReference type="NCBI Taxonomy" id="172733"/>
    <lineage>
        <taxon>Bacteria</taxon>
        <taxon>Bacillati</taxon>
        <taxon>Bacillota</taxon>
        <taxon>Clostridia</taxon>
        <taxon>Eubacteriales</taxon>
        <taxon>environmental samples</taxon>
    </lineage>
</organism>
<gene>
    <name evidence="1" type="ORF">KL86CLO1_12941</name>
</gene>
<accession>A0A212KFZ9</accession>
<proteinExistence type="predicted"/>
<dbReference type="AlphaFoldDB" id="A0A212KFZ9"/>
<reference evidence="1" key="1">
    <citation type="submission" date="2016-04" db="EMBL/GenBank/DDBJ databases">
        <authorList>
            <person name="Evans L.H."/>
            <person name="Alamgir A."/>
            <person name="Owens N."/>
            <person name="Weber N.D."/>
            <person name="Virtaneva K."/>
            <person name="Barbian K."/>
            <person name="Babar A."/>
            <person name="Rosenke K."/>
        </authorList>
    </citation>
    <scope>NUCLEOTIDE SEQUENCE</scope>
    <source>
        <strain evidence="1">86</strain>
    </source>
</reference>